<evidence type="ECO:0000313" key="2">
    <source>
        <dbReference type="Proteomes" id="UP000192722"/>
    </source>
</evidence>
<gene>
    <name evidence="1" type="ORF">BS639_08035</name>
</gene>
<protein>
    <recommendedName>
        <fullName evidence="3">GNAT family N-acetyltransferase</fullName>
    </recommendedName>
</protein>
<reference evidence="1 2" key="1">
    <citation type="journal article" date="2017" name="Int. J. Syst. Evol. Microbiol.">
        <title>Rouxiella badensis sp. nov. and Rouxiella silvae sp. nov. isolated from peat bog soil in Germany and emendation of the genus description.</title>
        <authorList>
            <person name="Le Fleche-Mateos A."/>
            <person name="Kugler J.H."/>
            <person name="Hansen S.H."/>
            <person name="Syldatk C."/>
            <person name="Hausmann R."/>
            <person name="Lomprez F."/>
            <person name="Vandenbogaert M."/>
            <person name="Manuguerra J.C."/>
            <person name="Grimont P.A."/>
        </authorList>
    </citation>
    <scope>NUCLEOTIDE SEQUENCE [LARGE SCALE GENOMIC DNA]</scope>
    <source>
        <strain evidence="1 2">213</strain>
    </source>
</reference>
<proteinExistence type="predicted"/>
<dbReference type="InterPro" id="IPR009977">
    <property type="entry name" value="Mig-14"/>
</dbReference>
<accession>A0ABX3U355</accession>
<evidence type="ECO:0008006" key="3">
    <source>
        <dbReference type="Google" id="ProtNLM"/>
    </source>
</evidence>
<name>A0ABX3U355_9GAMM</name>
<dbReference type="Pfam" id="PF07395">
    <property type="entry name" value="Mig-14"/>
    <property type="match status" value="1"/>
</dbReference>
<organism evidence="1 2">
    <name type="scientific">Rouxiella silvae</name>
    <dbReference type="NCBI Taxonomy" id="1646373"/>
    <lineage>
        <taxon>Bacteria</taxon>
        <taxon>Pseudomonadati</taxon>
        <taxon>Pseudomonadota</taxon>
        <taxon>Gammaproteobacteria</taxon>
        <taxon>Enterobacterales</taxon>
        <taxon>Yersiniaceae</taxon>
        <taxon>Rouxiella</taxon>
    </lineage>
</organism>
<dbReference type="EMBL" id="MRWD01000015">
    <property type="protein sequence ID" value="ORJ21793.1"/>
    <property type="molecule type" value="Genomic_DNA"/>
</dbReference>
<sequence>MRFLSGWKESSFETYKQAYTLWGGNTVSNPEILNFLHQRFDLHERFYIKRNKKEELIGGVCVWNNTYIAGDPAIVHSKNIDRYPLSFDEIILPIKPDTRVILPFHSKFLSQINSQSVRNCSHLLDARRKICIVRSVSAKTRSSRNRDLKKFINAGGSIHDTSEYSIESLFSHYQQLFYQRRGVRVNTDCLQELMGEIDGLKFGKILAMCDEPCAIQLMLRTQDNQRVYLDGINTGMIMQYPHLSIGTLAAWVNICAGIAYGKSVNKNVRISFGRPTAEYKDYWCKQENLYRCFSF</sequence>
<dbReference type="Proteomes" id="UP000192722">
    <property type="component" value="Unassembled WGS sequence"/>
</dbReference>
<comment type="caution">
    <text evidence="1">The sequence shown here is derived from an EMBL/GenBank/DDBJ whole genome shotgun (WGS) entry which is preliminary data.</text>
</comment>
<evidence type="ECO:0000313" key="1">
    <source>
        <dbReference type="EMBL" id="ORJ21793.1"/>
    </source>
</evidence>
<keyword evidence="2" id="KW-1185">Reference proteome</keyword>